<dbReference type="PROSITE" id="PS01066">
    <property type="entry name" value="UPP_SYNTHASE"/>
    <property type="match status" value="1"/>
</dbReference>
<evidence type="ECO:0000256" key="2">
    <source>
        <dbReference type="HAMAP-Rule" id="MF_01139"/>
    </source>
</evidence>
<dbReference type="RefSeq" id="WP_009536322.1">
    <property type="nucleotide sequence ID" value="NZ_JH414504.1"/>
</dbReference>
<evidence type="ECO:0000313" key="4">
    <source>
        <dbReference type="Proteomes" id="UP000003527"/>
    </source>
</evidence>
<dbReference type="Pfam" id="PF01255">
    <property type="entry name" value="Prenyltransf"/>
    <property type="match status" value="1"/>
</dbReference>
<comment type="cofactor">
    <cofactor evidence="2">
        <name>Mg(2+)</name>
        <dbReference type="ChEBI" id="CHEBI:18420"/>
    </cofactor>
    <text evidence="2">Binds 2 magnesium ions per subunit.</text>
</comment>
<feature type="binding site" evidence="2">
    <location>
        <position position="30"/>
    </location>
    <ligand>
        <name>substrate</name>
    </ligand>
</feature>
<keyword evidence="1 2" id="KW-0808">Transferase</keyword>
<dbReference type="GO" id="GO:0016094">
    <property type="term" value="P:polyprenol biosynthetic process"/>
    <property type="evidence" value="ECO:0007669"/>
    <property type="project" value="TreeGrafter"/>
</dbReference>
<dbReference type="PANTHER" id="PTHR10291:SF0">
    <property type="entry name" value="DEHYDRODOLICHYL DIPHOSPHATE SYNTHASE 2"/>
    <property type="match status" value="1"/>
</dbReference>
<feature type="binding site" evidence="2">
    <location>
        <begin position="62"/>
        <end position="64"/>
    </location>
    <ligand>
        <name>substrate</name>
    </ligand>
</feature>
<comment type="function">
    <text evidence="2">Catalyzes the condensation of isopentenyl diphosphate (IPP) with allylic pyrophosphates generating different type of terpenoids.</text>
</comment>
<reference evidence="3 4" key="1">
    <citation type="submission" date="2011-08" db="EMBL/GenBank/DDBJ databases">
        <title>The Genome Sequence of Oribacterium sp. ACB7.</title>
        <authorList>
            <consortium name="The Broad Institute Genome Sequencing Platform"/>
            <person name="Earl A."/>
            <person name="Ward D."/>
            <person name="Feldgarden M."/>
            <person name="Gevers D."/>
            <person name="Sizova M."/>
            <person name="Hazen A."/>
            <person name="Epstein S."/>
            <person name="Young S.K."/>
            <person name="Zeng Q."/>
            <person name="Gargeya S."/>
            <person name="Fitzgerald M."/>
            <person name="Haas B."/>
            <person name="Abouelleil A."/>
            <person name="Alvarado L."/>
            <person name="Arachchi H.M."/>
            <person name="Berlin A."/>
            <person name="Brown A."/>
            <person name="Chapman S.B."/>
            <person name="Chen Z."/>
            <person name="Dunbar C."/>
            <person name="Freedman E."/>
            <person name="Gearin G."/>
            <person name="Gellesch M."/>
            <person name="Goldberg J."/>
            <person name="Griggs A."/>
            <person name="Gujja S."/>
            <person name="Heiman D."/>
            <person name="Howarth C."/>
            <person name="Larson L."/>
            <person name="Lui A."/>
            <person name="MacDonald P.J.P."/>
            <person name="Montmayeur A."/>
            <person name="Murphy C."/>
            <person name="Neiman D."/>
            <person name="Pearson M."/>
            <person name="Priest M."/>
            <person name="Roberts A."/>
            <person name="Saif S."/>
            <person name="Shea T."/>
            <person name="Shenoy N."/>
            <person name="Sisk P."/>
            <person name="Stolte C."/>
            <person name="Sykes S."/>
            <person name="Wortman J."/>
            <person name="Nusbaum C."/>
            <person name="Birren B."/>
        </authorList>
    </citation>
    <scope>NUCLEOTIDE SEQUENCE [LARGE SCALE GENOMIC DNA]</scope>
    <source>
        <strain evidence="3 4">ACB7</strain>
    </source>
</reference>
<feature type="binding site" evidence="2">
    <location>
        <begin position="193"/>
        <end position="195"/>
    </location>
    <ligand>
        <name>substrate</name>
    </ligand>
</feature>
<dbReference type="Gene3D" id="3.40.1180.10">
    <property type="entry name" value="Decaprenyl diphosphate synthase-like"/>
    <property type="match status" value="1"/>
</dbReference>
<evidence type="ECO:0000313" key="3">
    <source>
        <dbReference type="EMBL" id="EHL12108.1"/>
    </source>
</evidence>
<comment type="subunit">
    <text evidence="2">Homodimer.</text>
</comment>
<feature type="active site" description="Proton acceptor" evidence="2">
    <location>
        <position position="65"/>
    </location>
</feature>
<dbReference type="EC" id="2.5.1.-" evidence="2"/>
<feature type="binding site" evidence="2">
    <location>
        <position position="22"/>
    </location>
    <ligand>
        <name>substrate</name>
    </ligand>
</feature>
<sequence>MMENTERFPKHIAIILDGNGRWAASRGLPRALGHKKGCETLEQIVEDCARLGVSYLTVYGFSTENWKRSEEEVGALMQLFRFYMKKLISVANANNVKAKMIGERSRFSGDIQEGIRALEESTKDNTGMEFIFAVNYGGRDEIIRAMHRFSEEYRGENLKDALANLTEEQLASYLDTKDIPDPDLVIRTSGEFRTSNFLLWQSAYSEYYITDVLWPDFNKEELLKAIESYGKRERRFGGRKKIEG</sequence>
<feature type="active site" evidence="2">
    <location>
        <position position="17"/>
    </location>
</feature>
<name>G9WTQ5_9FIRM</name>
<feature type="binding site" evidence="2">
    <location>
        <begin position="18"/>
        <end position="21"/>
    </location>
    <ligand>
        <name>substrate</name>
    </ligand>
</feature>
<feature type="binding site" evidence="2">
    <location>
        <position position="66"/>
    </location>
    <ligand>
        <name>substrate</name>
    </ligand>
</feature>
<dbReference type="FunFam" id="3.40.1180.10:FF:000001">
    <property type="entry name" value="(2E,6E)-farnesyl-diphosphate-specific ditrans,polycis-undecaprenyl-diphosphate synthase"/>
    <property type="match status" value="1"/>
</dbReference>
<keyword evidence="4" id="KW-1185">Reference proteome</keyword>
<dbReference type="PANTHER" id="PTHR10291">
    <property type="entry name" value="DEHYDRODOLICHYL DIPHOSPHATE SYNTHASE FAMILY MEMBER"/>
    <property type="match status" value="1"/>
</dbReference>
<proteinExistence type="inferred from homology"/>
<dbReference type="NCBIfam" id="NF011405">
    <property type="entry name" value="PRK14830.1"/>
    <property type="match status" value="1"/>
</dbReference>
<gene>
    <name evidence="3" type="ORF">HMPREF9624_00415</name>
</gene>
<organism evidence="3 4">
    <name type="scientific">Oribacterium asaccharolyticum ACB7</name>
    <dbReference type="NCBI Taxonomy" id="796944"/>
    <lineage>
        <taxon>Bacteria</taxon>
        <taxon>Bacillati</taxon>
        <taxon>Bacillota</taxon>
        <taxon>Clostridia</taxon>
        <taxon>Lachnospirales</taxon>
        <taxon>Lachnospiraceae</taxon>
        <taxon>Oribacterium</taxon>
    </lineage>
</organism>
<feature type="binding site" evidence="2">
    <location>
        <position position="34"/>
    </location>
    <ligand>
        <name>substrate</name>
    </ligand>
</feature>
<feature type="binding site" evidence="2">
    <location>
        <position position="68"/>
    </location>
    <ligand>
        <name>substrate</name>
    </ligand>
</feature>
<keyword evidence="2" id="KW-0479">Metal-binding</keyword>
<dbReference type="AlphaFoldDB" id="G9WTQ5"/>
<protein>
    <recommendedName>
        <fullName evidence="2">Isoprenyl transferase</fullName>
        <ecNumber evidence="2">2.5.1.-</ecNumber>
    </recommendedName>
</protein>
<dbReference type="Proteomes" id="UP000003527">
    <property type="component" value="Unassembled WGS sequence"/>
</dbReference>
<accession>G9WTQ5</accession>
<dbReference type="PATRIC" id="fig|796944.3.peg.1128"/>
<keyword evidence="2" id="KW-0460">Magnesium</keyword>
<dbReference type="SUPFAM" id="SSF64005">
    <property type="entry name" value="Undecaprenyl diphosphate synthase"/>
    <property type="match status" value="1"/>
</dbReference>
<dbReference type="InterPro" id="IPR001441">
    <property type="entry name" value="UPP_synth-like"/>
</dbReference>
<dbReference type="InterPro" id="IPR036424">
    <property type="entry name" value="UPP_synth-like_sf"/>
</dbReference>
<comment type="caution">
    <text evidence="3">The sequence shown here is derived from an EMBL/GenBank/DDBJ whole genome shotgun (WGS) entry which is preliminary data.</text>
</comment>
<dbReference type="HAMAP" id="MF_01139">
    <property type="entry name" value="ISPT"/>
    <property type="match status" value="1"/>
</dbReference>
<dbReference type="HOGENOM" id="CLU_038505_1_1_9"/>
<feature type="binding site" evidence="2">
    <location>
        <position position="206"/>
    </location>
    <ligand>
        <name>Mg(2+)</name>
        <dbReference type="ChEBI" id="CHEBI:18420"/>
    </ligand>
</feature>
<dbReference type="NCBIfam" id="TIGR00055">
    <property type="entry name" value="uppS"/>
    <property type="match status" value="1"/>
</dbReference>
<dbReference type="EMBL" id="AFZD01000016">
    <property type="protein sequence ID" value="EHL12108.1"/>
    <property type="molecule type" value="Genomic_DNA"/>
</dbReference>
<dbReference type="InterPro" id="IPR018520">
    <property type="entry name" value="UPP_synth-like_CS"/>
</dbReference>
<dbReference type="CDD" id="cd00475">
    <property type="entry name" value="Cis_IPPS"/>
    <property type="match status" value="1"/>
</dbReference>
<feature type="binding site" evidence="2">
    <location>
        <position position="187"/>
    </location>
    <ligand>
        <name>substrate</name>
    </ligand>
</feature>
<comment type="similarity">
    <text evidence="2">Belongs to the UPP synthase family.</text>
</comment>
<dbReference type="GO" id="GO:0045547">
    <property type="term" value="F:ditrans,polycis-polyprenyl diphosphate synthase [(2E,6E)-farnesyl diphosphate specific] activity"/>
    <property type="evidence" value="ECO:0007669"/>
    <property type="project" value="TreeGrafter"/>
</dbReference>
<feature type="binding site" evidence="2">
    <location>
        <position position="17"/>
    </location>
    <ligand>
        <name>Mg(2+)</name>
        <dbReference type="ChEBI" id="CHEBI:18420"/>
    </ligand>
</feature>
<dbReference type="GO" id="GO:0000287">
    <property type="term" value="F:magnesium ion binding"/>
    <property type="evidence" value="ECO:0007669"/>
    <property type="project" value="UniProtKB-UniRule"/>
</dbReference>
<evidence type="ECO:0000256" key="1">
    <source>
        <dbReference type="ARBA" id="ARBA00022679"/>
    </source>
</evidence>